<evidence type="ECO:0000313" key="10">
    <source>
        <dbReference type="EMBL" id="ELU14650.1"/>
    </source>
</evidence>
<dbReference type="Pfam" id="PF03567">
    <property type="entry name" value="Sulfotransfer_2"/>
    <property type="match status" value="1"/>
</dbReference>
<keyword evidence="7 9" id="KW-0472">Membrane</keyword>
<dbReference type="EC" id="2.8.2.-" evidence="9"/>
<dbReference type="OrthoDB" id="2019940at2759"/>
<keyword evidence="3 9" id="KW-0808">Transferase</keyword>
<organism evidence="10">
    <name type="scientific">Capitella teleta</name>
    <name type="common">Polychaete worm</name>
    <dbReference type="NCBI Taxonomy" id="283909"/>
    <lineage>
        <taxon>Eukaryota</taxon>
        <taxon>Metazoa</taxon>
        <taxon>Spiralia</taxon>
        <taxon>Lophotrochozoa</taxon>
        <taxon>Annelida</taxon>
        <taxon>Polychaeta</taxon>
        <taxon>Sedentaria</taxon>
        <taxon>Scolecida</taxon>
        <taxon>Capitellidae</taxon>
        <taxon>Capitella</taxon>
    </lineage>
</organism>
<comment type="similarity">
    <text evidence="2 9">Belongs to the sulfotransferase 2 family.</text>
</comment>
<reference evidence="12" key="1">
    <citation type="submission" date="2012-12" db="EMBL/GenBank/DDBJ databases">
        <authorList>
            <person name="Hellsten U."/>
            <person name="Grimwood J."/>
            <person name="Chapman J.A."/>
            <person name="Shapiro H."/>
            <person name="Aerts A."/>
            <person name="Otillar R.P."/>
            <person name="Terry A.Y."/>
            <person name="Boore J.L."/>
            <person name="Simakov O."/>
            <person name="Marletaz F."/>
            <person name="Cho S.-J."/>
            <person name="Edsinger-Gonzales E."/>
            <person name="Havlak P."/>
            <person name="Kuo D.-H."/>
            <person name="Larsson T."/>
            <person name="Lv J."/>
            <person name="Arendt D."/>
            <person name="Savage R."/>
            <person name="Osoegawa K."/>
            <person name="de Jong P."/>
            <person name="Lindberg D.R."/>
            <person name="Seaver E.C."/>
            <person name="Weisblat D.A."/>
            <person name="Putnam N.H."/>
            <person name="Grigoriev I.V."/>
            <person name="Rokhsar D.S."/>
        </authorList>
    </citation>
    <scope>NUCLEOTIDE SEQUENCE</scope>
    <source>
        <strain evidence="12">I ESC-2004</strain>
    </source>
</reference>
<evidence type="ECO:0000256" key="1">
    <source>
        <dbReference type="ARBA" id="ARBA00004323"/>
    </source>
</evidence>
<comment type="subcellular location">
    <subcellularLocation>
        <location evidence="1 9">Golgi apparatus membrane</location>
        <topology evidence="1 9">Single-pass type II membrane protein</topology>
    </subcellularLocation>
</comment>
<dbReference type="STRING" id="283909.R7VG44"/>
<sequence>MDWLLKLPLFRKVMAGIILVIFIIEVICYGYQYKEGPWREGKQGNLARYTSTRRAELLKEMCGPRKYRKEIVASDETASYFVDKKRGFMLCALPKAGTTSWATFLLRLASGSENLNDDRPHSTRVLGKHGIIAIKSGRLQREYFDLYKLLQVRHPFARLISAYNDKVFGRRKQSRLCGALEIGVYPTWVQFAELVANRNSSCMDKHWMPYTEISPVCDMEFDAVTKIETISADIDDFFKRFNVNDKFHFDQEHVSAGGPSKTEDYMNALPEDVLSKLKKMFQTDMELFGANSVKRLIRFCEVQVLRKCECKC</sequence>
<evidence type="ECO:0000313" key="12">
    <source>
        <dbReference type="Proteomes" id="UP000014760"/>
    </source>
</evidence>
<keyword evidence="6 9" id="KW-0333">Golgi apparatus</keyword>
<evidence type="ECO:0000256" key="6">
    <source>
        <dbReference type="ARBA" id="ARBA00023034"/>
    </source>
</evidence>
<feature type="transmembrane region" description="Helical" evidence="9">
    <location>
        <begin position="12"/>
        <end position="31"/>
    </location>
</feature>
<dbReference type="GO" id="GO:0000139">
    <property type="term" value="C:Golgi membrane"/>
    <property type="evidence" value="ECO:0007669"/>
    <property type="project" value="UniProtKB-SubCell"/>
</dbReference>
<keyword evidence="4 9" id="KW-0812">Transmembrane</keyword>
<reference evidence="11" key="3">
    <citation type="submission" date="2015-06" db="UniProtKB">
        <authorList>
            <consortium name="EnsemblMetazoa"/>
        </authorList>
    </citation>
    <scope>IDENTIFICATION</scope>
</reference>
<dbReference type="EnsemblMetazoa" id="CapteT218558">
    <property type="protein sequence ID" value="CapteP218558"/>
    <property type="gene ID" value="CapteG218558"/>
</dbReference>
<evidence type="ECO:0000256" key="8">
    <source>
        <dbReference type="ARBA" id="ARBA00023180"/>
    </source>
</evidence>
<dbReference type="EMBL" id="AMQN01018454">
    <property type="status" value="NOT_ANNOTATED_CDS"/>
    <property type="molecule type" value="Genomic_DNA"/>
</dbReference>
<dbReference type="SUPFAM" id="SSF52540">
    <property type="entry name" value="P-loop containing nucleoside triphosphate hydrolases"/>
    <property type="match status" value="1"/>
</dbReference>
<gene>
    <name evidence="10" type="ORF">CAPTEDRAFT_218558</name>
</gene>
<dbReference type="PANTHER" id="PTHR12137">
    <property type="entry name" value="CARBOHYDRATE SULFOTRANSFERASE"/>
    <property type="match status" value="1"/>
</dbReference>
<keyword evidence="12" id="KW-1185">Reference proteome</keyword>
<keyword evidence="9" id="KW-0735">Signal-anchor</keyword>
<dbReference type="InterPro" id="IPR027417">
    <property type="entry name" value="P-loop_NTPase"/>
</dbReference>
<dbReference type="InterPro" id="IPR005331">
    <property type="entry name" value="Sulfotransferase"/>
</dbReference>
<keyword evidence="5 9" id="KW-1133">Transmembrane helix</keyword>
<evidence type="ECO:0000256" key="9">
    <source>
        <dbReference type="RuleBase" id="RU364020"/>
    </source>
</evidence>
<dbReference type="GO" id="GO:0008146">
    <property type="term" value="F:sulfotransferase activity"/>
    <property type="evidence" value="ECO:0007669"/>
    <property type="project" value="InterPro"/>
</dbReference>
<evidence type="ECO:0000256" key="5">
    <source>
        <dbReference type="ARBA" id="ARBA00022989"/>
    </source>
</evidence>
<dbReference type="HOGENOM" id="CLU_043398_3_0_1"/>
<protein>
    <recommendedName>
        <fullName evidence="9">Carbohydrate sulfotransferase</fullName>
        <ecNumber evidence="9">2.8.2.-</ecNumber>
    </recommendedName>
</protein>
<proteinExistence type="inferred from homology"/>
<dbReference type="EMBL" id="KB294388">
    <property type="protein sequence ID" value="ELU14650.1"/>
    <property type="molecule type" value="Genomic_DNA"/>
</dbReference>
<keyword evidence="8 9" id="KW-0325">Glycoprotein</keyword>
<accession>R7VG44</accession>
<evidence type="ECO:0000256" key="2">
    <source>
        <dbReference type="ARBA" id="ARBA00006339"/>
    </source>
</evidence>
<dbReference type="Proteomes" id="UP000014760">
    <property type="component" value="Unassembled WGS sequence"/>
</dbReference>
<name>R7VG44_CAPTE</name>
<keyword evidence="9" id="KW-0119">Carbohydrate metabolism</keyword>
<dbReference type="AlphaFoldDB" id="R7VG44"/>
<dbReference type="PANTHER" id="PTHR12137:SF54">
    <property type="entry name" value="CARBOHYDRATE SULFOTRANSFERASE"/>
    <property type="match status" value="1"/>
</dbReference>
<evidence type="ECO:0000313" key="11">
    <source>
        <dbReference type="EnsemblMetazoa" id="CapteP218558"/>
    </source>
</evidence>
<evidence type="ECO:0000256" key="3">
    <source>
        <dbReference type="ARBA" id="ARBA00022679"/>
    </source>
</evidence>
<dbReference type="EMBL" id="AMQN01018453">
    <property type="status" value="NOT_ANNOTATED_CDS"/>
    <property type="molecule type" value="Genomic_DNA"/>
</dbReference>
<dbReference type="OMA" id="AFCFIAK"/>
<reference evidence="10 12" key="2">
    <citation type="journal article" date="2013" name="Nature">
        <title>Insights into bilaterian evolution from three spiralian genomes.</title>
        <authorList>
            <person name="Simakov O."/>
            <person name="Marletaz F."/>
            <person name="Cho S.J."/>
            <person name="Edsinger-Gonzales E."/>
            <person name="Havlak P."/>
            <person name="Hellsten U."/>
            <person name="Kuo D.H."/>
            <person name="Larsson T."/>
            <person name="Lv J."/>
            <person name="Arendt D."/>
            <person name="Savage R."/>
            <person name="Osoegawa K."/>
            <person name="de Jong P."/>
            <person name="Grimwood J."/>
            <person name="Chapman J.A."/>
            <person name="Shapiro H."/>
            <person name="Aerts A."/>
            <person name="Otillar R.P."/>
            <person name="Terry A.Y."/>
            <person name="Boore J.L."/>
            <person name="Grigoriev I.V."/>
            <person name="Lindberg D.R."/>
            <person name="Seaver E.C."/>
            <person name="Weisblat D.A."/>
            <person name="Putnam N.H."/>
            <person name="Rokhsar D.S."/>
        </authorList>
    </citation>
    <scope>NUCLEOTIDE SEQUENCE</scope>
    <source>
        <strain evidence="10 12">I ESC-2004</strain>
    </source>
</reference>
<evidence type="ECO:0000256" key="7">
    <source>
        <dbReference type="ARBA" id="ARBA00023136"/>
    </source>
</evidence>
<evidence type="ECO:0000256" key="4">
    <source>
        <dbReference type="ARBA" id="ARBA00022692"/>
    </source>
</evidence>
<dbReference type="GO" id="GO:0016051">
    <property type="term" value="P:carbohydrate biosynthetic process"/>
    <property type="evidence" value="ECO:0007669"/>
    <property type="project" value="InterPro"/>
</dbReference>
<dbReference type="InterPro" id="IPR018011">
    <property type="entry name" value="Carb_sulfotrans_8-10"/>
</dbReference>